<evidence type="ECO:0000256" key="1">
    <source>
        <dbReference type="SAM" id="Phobius"/>
    </source>
</evidence>
<name>A0A9X2IPV4_9BACI</name>
<accession>A0A9X2IPV4</accession>
<feature type="transmembrane region" description="Helical" evidence="1">
    <location>
        <begin position="192"/>
        <end position="210"/>
    </location>
</feature>
<keyword evidence="3" id="KW-1185">Reference proteome</keyword>
<gene>
    <name evidence="2" type="ORF">M3202_12075</name>
</gene>
<organism evidence="2 3">
    <name type="scientific">Halalkalibacter oceani</name>
    <dbReference type="NCBI Taxonomy" id="1653776"/>
    <lineage>
        <taxon>Bacteria</taxon>
        <taxon>Bacillati</taxon>
        <taxon>Bacillota</taxon>
        <taxon>Bacilli</taxon>
        <taxon>Bacillales</taxon>
        <taxon>Bacillaceae</taxon>
        <taxon>Halalkalibacter</taxon>
    </lineage>
</organism>
<keyword evidence="1" id="KW-0812">Transmembrane</keyword>
<comment type="caution">
    <text evidence="2">The sequence shown here is derived from an EMBL/GenBank/DDBJ whole genome shotgun (WGS) entry which is preliminary data.</text>
</comment>
<evidence type="ECO:0000313" key="3">
    <source>
        <dbReference type="Proteomes" id="UP001139179"/>
    </source>
</evidence>
<feature type="transmembrane region" description="Helical" evidence="1">
    <location>
        <begin position="377"/>
        <end position="405"/>
    </location>
</feature>
<feature type="transmembrane region" description="Helical" evidence="1">
    <location>
        <begin position="71"/>
        <end position="98"/>
    </location>
</feature>
<dbReference type="Proteomes" id="UP001139179">
    <property type="component" value="Unassembled WGS sequence"/>
</dbReference>
<feature type="transmembrane region" description="Helical" evidence="1">
    <location>
        <begin position="345"/>
        <end position="365"/>
    </location>
</feature>
<sequence>MLVLYSSLVALYMLNVFVQSEALEYIVGMLAILSLVFSFKAAKGLYKISGFLFLIIGAGLYPFIERPIHHIPFLMTSTVIIVTIILVLPFINSIIIVGRYDQSVNRLLKAKTNHLGQLYYRGSFVSFLLGSFLNIGTLPLVHHVLEKNLKEKAKKLRSVFISRAMLRGYALCLVWSPMEVLVALSIDMTGVNYVTVLPWLLLLSFLLLLADWGIGWRYKRYSLEAYPDQNGQIRSIDRRVVMKIIALAIYLVIFISTIILVKRLVELSFLEAVAFLIIPYSILWACSIKRLRSYAAYSVETWKKRTVTLQNYMVLFLSVGFFISVLRESGYMDVLQRPFMALADWPVLLFVSVQVIFLALAMVGFHPLVTLSLLGEVIYPVLTAVSPLSMSIVLITSSLATVMAGPFNVSVSITGVLLEENPYRISIWNLAFALLFGGAGTIVALLLL</sequence>
<evidence type="ECO:0000313" key="2">
    <source>
        <dbReference type="EMBL" id="MCM3714817.1"/>
    </source>
</evidence>
<dbReference type="AlphaFoldDB" id="A0A9X2IPV4"/>
<keyword evidence="1" id="KW-0472">Membrane</keyword>
<feature type="transmembrane region" description="Helical" evidence="1">
    <location>
        <begin position="425"/>
        <end position="447"/>
    </location>
</feature>
<proteinExistence type="predicted"/>
<feature type="transmembrane region" description="Helical" evidence="1">
    <location>
        <begin position="166"/>
        <end position="186"/>
    </location>
</feature>
<dbReference type="EMBL" id="JAMBOL010000010">
    <property type="protein sequence ID" value="MCM3714817.1"/>
    <property type="molecule type" value="Genomic_DNA"/>
</dbReference>
<feature type="transmembrane region" description="Helical" evidence="1">
    <location>
        <begin position="307"/>
        <end position="325"/>
    </location>
</feature>
<feature type="transmembrane region" description="Helical" evidence="1">
    <location>
        <begin position="267"/>
        <end position="286"/>
    </location>
</feature>
<dbReference type="RefSeq" id="WP_251223587.1">
    <property type="nucleotide sequence ID" value="NZ_JAMBOL010000010.1"/>
</dbReference>
<feature type="transmembrane region" description="Helical" evidence="1">
    <location>
        <begin position="240"/>
        <end position="261"/>
    </location>
</feature>
<feature type="transmembrane region" description="Helical" evidence="1">
    <location>
        <begin position="44"/>
        <end position="64"/>
    </location>
</feature>
<protein>
    <submittedName>
        <fullName evidence="2">Uncharacterized protein</fullName>
    </submittedName>
</protein>
<reference evidence="2" key="1">
    <citation type="submission" date="2022-05" db="EMBL/GenBank/DDBJ databases">
        <title>Comparative Genomics of Spacecraft Associated Microbes.</title>
        <authorList>
            <person name="Tran M.T."/>
            <person name="Wright A."/>
            <person name="Seuylemezian A."/>
            <person name="Eisen J."/>
            <person name="Coil D."/>
        </authorList>
    </citation>
    <scope>NUCLEOTIDE SEQUENCE</scope>
    <source>
        <strain evidence="2">214.1.1</strain>
    </source>
</reference>
<keyword evidence="1" id="KW-1133">Transmembrane helix</keyword>